<keyword evidence="1" id="KW-0489">Methyltransferase</keyword>
<dbReference type="RefSeq" id="XP_040735807.1">
    <property type="nucleotide sequence ID" value="XM_040879985.1"/>
</dbReference>
<sequence>MSSIKELGERIASNSAIVEKWLVNKGARMPSFEQDADDEFPDTADELEIEAARLAIIDDTSALHDLLLGPREVLARVWGGSLDNAAQQCIYHFNILQAIPLEGGATYTEICAKVGLSERKVKTLVRKAAFNRMLREDIPDHVVHTAASALLVRNSSMMDYFGFFVEQMFPTSAKLAEALEKYQDSTAAEDTAFGLAFNTKETLFQFLEQRPELQARFAGAMEGVGKDPSQSQRHVVGGSSGFMSVELAQAYPNLKMVVEDYKKNIEQGAAQLPPELAGRVKFVSHNFFDSQPVVGAEVYILRHICHDWSAENSAKILRQIVPAMKPESKILLVEIVVSPSDRPMSSIAERYLRDLNMVQLLNAQERSESEWREIVSAADSRLELTRIIARVTNDLNVNVVSPYIAAQEAIKHWASLPTEDKKLFIYTGNITNVAIVPVPLLLNAGMGKSATAYWLGVADGAYAAKGYRQVLFPNYVPSTQSADGKLAGPTVNGPAHADFFSQLAASGAENVPWHATFVKDKGYVKF</sequence>
<dbReference type="Gene3D" id="1.10.10.10">
    <property type="entry name" value="Winged helix-like DNA-binding domain superfamily/Winged helix DNA-binding domain"/>
    <property type="match status" value="1"/>
</dbReference>
<evidence type="ECO:0000256" key="1">
    <source>
        <dbReference type="ARBA" id="ARBA00022603"/>
    </source>
</evidence>
<gene>
    <name evidence="6" type="ORF">BHQ10_007303</name>
</gene>
<keyword evidence="7" id="KW-1185">Reference proteome</keyword>
<keyword evidence="2" id="KW-0808">Transferase</keyword>
<evidence type="ECO:0000256" key="4">
    <source>
        <dbReference type="ARBA" id="ARBA00038277"/>
    </source>
</evidence>
<protein>
    <recommendedName>
        <fullName evidence="5">O-methyltransferase C-terminal domain-containing protein</fullName>
    </recommendedName>
</protein>
<comment type="similarity">
    <text evidence="4">Belongs to the class I-like SAM-binding methyltransferase superfamily. Cation-independent O-methyltransferase family.</text>
</comment>
<dbReference type="InterPro" id="IPR029063">
    <property type="entry name" value="SAM-dependent_MTases_sf"/>
</dbReference>
<comment type="caution">
    <text evidence="6">The sequence shown here is derived from an EMBL/GenBank/DDBJ whole genome shotgun (WGS) entry which is preliminary data.</text>
</comment>
<dbReference type="PANTHER" id="PTHR43712:SF5">
    <property type="entry name" value="O-METHYLTRANSFERASE ASQN-RELATED"/>
    <property type="match status" value="1"/>
</dbReference>
<dbReference type="SUPFAM" id="SSF46785">
    <property type="entry name" value="Winged helix' DNA-binding domain"/>
    <property type="match status" value="1"/>
</dbReference>
<evidence type="ECO:0000256" key="2">
    <source>
        <dbReference type="ARBA" id="ARBA00022679"/>
    </source>
</evidence>
<dbReference type="OrthoDB" id="1606438at2759"/>
<dbReference type="AlphaFoldDB" id="A0A364L6F6"/>
<evidence type="ECO:0000259" key="5">
    <source>
        <dbReference type="Pfam" id="PF00891"/>
    </source>
</evidence>
<dbReference type="InterPro" id="IPR001077">
    <property type="entry name" value="COMT_C"/>
</dbReference>
<dbReference type="Pfam" id="PF00891">
    <property type="entry name" value="Methyltransf_2"/>
    <property type="match status" value="1"/>
</dbReference>
<organism evidence="6 7">
    <name type="scientific">Talaromyces amestolkiae</name>
    <dbReference type="NCBI Taxonomy" id="1196081"/>
    <lineage>
        <taxon>Eukaryota</taxon>
        <taxon>Fungi</taxon>
        <taxon>Dikarya</taxon>
        <taxon>Ascomycota</taxon>
        <taxon>Pezizomycotina</taxon>
        <taxon>Eurotiomycetes</taxon>
        <taxon>Eurotiomycetidae</taxon>
        <taxon>Eurotiales</taxon>
        <taxon>Trichocomaceae</taxon>
        <taxon>Talaromyces</taxon>
        <taxon>Talaromyces sect. Talaromyces</taxon>
    </lineage>
</organism>
<dbReference type="EMBL" id="MIKG01000015">
    <property type="protein sequence ID" value="RAO71291.1"/>
    <property type="molecule type" value="Genomic_DNA"/>
</dbReference>
<dbReference type="Proteomes" id="UP000249363">
    <property type="component" value="Unassembled WGS sequence"/>
</dbReference>
<name>A0A364L6F6_TALAM</name>
<evidence type="ECO:0000313" key="6">
    <source>
        <dbReference type="EMBL" id="RAO71291.1"/>
    </source>
</evidence>
<dbReference type="PROSITE" id="PS51683">
    <property type="entry name" value="SAM_OMT_II"/>
    <property type="match status" value="1"/>
</dbReference>
<feature type="domain" description="O-methyltransferase C-terminal" evidence="5">
    <location>
        <begin position="236"/>
        <end position="378"/>
    </location>
</feature>
<evidence type="ECO:0000256" key="3">
    <source>
        <dbReference type="ARBA" id="ARBA00022691"/>
    </source>
</evidence>
<reference evidence="6 7" key="1">
    <citation type="journal article" date="2017" name="Biotechnol. Biofuels">
        <title>Differential beta-glucosidase expression as a function of carbon source availability in Talaromyces amestolkiae: a genomic and proteomic approach.</title>
        <authorList>
            <person name="de Eugenio L.I."/>
            <person name="Mendez-Liter J.A."/>
            <person name="Nieto-Dominguez M."/>
            <person name="Alonso L."/>
            <person name="Gil-Munoz J."/>
            <person name="Barriuso J."/>
            <person name="Prieto A."/>
            <person name="Martinez M.J."/>
        </authorList>
    </citation>
    <scope>NUCLEOTIDE SEQUENCE [LARGE SCALE GENOMIC DNA]</scope>
    <source>
        <strain evidence="6 7">CIB</strain>
    </source>
</reference>
<proteinExistence type="inferred from homology"/>
<dbReference type="GO" id="GO:0032259">
    <property type="term" value="P:methylation"/>
    <property type="evidence" value="ECO:0007669"/>
    <property type="project" value="UniProtKB-KW"/>
</dbReference>
<dbReference type="InterPro" id="IPR036390">
    <property type="entry name" value="WH_DNA-bd_sf"/>
</dbReference>
<dbReference type="SUPFAM" id="SSF53335">
    <property type="entry name" value="S-adenosyl-L-methionine-dependent methyltransferases"/>
    <property type="match status" value="1"/>
</dbReference>
<dbReference type="InterPro" id="IPR036388">
    <property type="entry name" value="WH-like_DNA-bd_sf"/>
</dbReference>
<dbReference type="InterPro" id="IPR016461">
    <property type="entry name" value="COMT-like"/>
</dbReference>
<dbReference type="GO" id="GO:0008171">
    <property type="term" value="F:O-methyltransferase activity"/>
    <property type="evidence" value="ECO:0007669"/>
    <property type="project" value="InterPro"/>
</dbReference>
<evidence type="ECO:0000313" key="7">
    <source>
        <dbReference type="Proteomes" id="UP000249363"/>
    </source>
</evidence>
<dbReference type="GeneID" id="63796519"/>
<dbReference type="Gene3D" id="3.40.50.150">
    <property type="entry name" value="Vaccinia Virus protein VP39"/>
    <property type="match status" value="1"/>
</dbReference>
<dbReference type="STRING" id="1196081.A0A364L6F6"/>
<accession>A0A364L6F6</accession>
<dbReference type="PANTHER" id="PTHR43712">
    <property type="entry name" value="PUTATIVE (AFU_ORTHOLOGUE AFUA_4G14580)-RELATED"/>
    <property type="match status" value="1"/>
</dbReference>
<keyword evidence="3" id="KW-0949">S-adenosyl-L-methionine</keyword>